<dbReference type="Proteomes" id="UP000054279">
    <property type="component" value="Unassembled WGS sequence"/>
</dbReference>
<gene>
    <name evidence="1" type="ORF">M422DRAFT_35155</name>
</gene>
<dbReference type="EMBL" id="KN837201">
    <property type="protein sequence ID" value="KIJ34320.1"/>
    <property type="molecule type" value="Genomic_DNA"/>
</dbReference>
<evidence type="ECO:0000313" key="2">
    <source>
        <dbReference type="Proteomes" id="UP000054279"/>
    </source>
</evidence>
<proteinExistence type="predicted"/>
<name>A0A0C9VA24_SPHS4</name>
<evidence type="ECO:0000313" key="1">
    <source>
        <dbReference type="EMBL" id="KIJ34320.1"/>
    </source>
</evidence>
<sequence length="83" mass="9450">MADSNLYLPSLDGISLRKALYVKLRIPSIFGCPGIYKRMTFDAMLPAKELGEYHNTWRSDMRMIRATTSVTSPDSTVPALRRR</sequence>
<dbReference type="HOGENOM" id="CLU_173509_0_0_1"/>
<organism evidence="1 2">
    <name type="scientific">Sphaerobolus stellatus (strain SS14)</name>
    <dbReference type="NCBI Taxonomy" id="990650"/>
    <lineage>
        <taxon>Eukaryota</taxon>
        <taxon>Fungi</taxon>
        <taxon>Dikarya</taxon>
        <taxon>Basidiomycota</taxon>
        <taxon>Agaricomycotina</taxon>
        <taxon>Agaricomycetes</taxon>
        <taxon>Phallomycetidae</taxon>
        <taxon>Geastrales</taxon>
        <taxon>Sphaerobolaceae</taxon>
        <taxon>Sphaerobolus</taxon>
    </lineage>
</organism>
<accession>A0A0C9VA24</accession>
<keyword evidence="2" id="KW-1185">Reference proteome</keyword>
<dbReference type="AlphaFoldDB" id="A0A0C9VA24"/>
<protein>
    <submittedName>
        <fullName evidence="1">Uncharacterized protein</fullName>
    </submittedName>
</protein>
<reference evidence="1 2" key="1">
    <citation type="submission" date="2014-06" db="EMBL/GenBank/DDBJ databases">
        <title>Evolutionary Origins and Diversification of the Mycorrhizal Mutualists.</title>
        <authorList>
            <consortium name="DOE Joint Genome Institute"/>
            <consortium name="Mycorrhizal Genomics Consortium"/>
            <person name="Kohler A."/>
            <person name="Kuo A."/>
            <person name="Nagy L.G."/>
            <person name="Floudas D."/>
            <person name="Copeland A."/>
            <person name="Barry K.W."/>
            <person name="Cichocki N."/>
            <person name="Veneault-Fourrey C."/>
            <person name="LaButti K."/>
            <person name="Lindquist E.A."/>
            <person name="Lipzen A."/>
            <person name="Lundell T."/>
            <person name="Morin E."/>
            <person name="Murat C."/>
            <person name="Riley R."/>
            <person name="Ohm R."/>
            <person name="Sun H."/>
            <person name="Tunlid A."/>
            <person name="Henrissat B."/>
            <person name="Grigoriev I.V."/>
            <person name="Hibbett D.S."/>
            <person name="Martin F."/>
        </authorList>
    </citation>
    <scope>NUCLEOTIDE SEQUENCE [LARGE SCALE GENOMIC DNA]</scope>
    <source>
        <strain evidence="1 2">SS14</strain>
    </source>
</reference>